<organism evidence="1 2">
    <name type="scientific">Candidatus Beckwithbacteria bacterium RBG_13_42_9</name>
    <dbReference type="NCBI Taxonomy" id="1797457"/>
    <lineage>
        <taxon>Bacteria</taxon>
        <taxon>Candidatus Beckwithiibacteriota</taxon>
    </lineage>
</organism>
<dbReference type="Proteomes" id="UP000177006">
    <property type="component" value="Unassembled WGS sequence"/>
</dbReference>
<evidence type="ECO:0000313" key="1">
    <source>
        <dbReference type="EMBL" id="OGD63042.1"/>
    </source>
</evidence>
<protein>
    <submittedName>
        <fullName evidence="1">Uncharacterized protein</fullName>
    </submittedName>
</protein>
<dbReference type="EMBL" id="MEZK01000013">
    <property type="protein sequence ID" value="OGD63042.1"/>
    <property type="molecule type" value="Genomic_DNA"/>
</dbReference>
<comment type="caution">
    <text evidence="1">The sequence shown here is derived from an EMBL/GenBank/DDBJ whole genome shotgun (WGS) entry which is preliminary data.</text>
</comment>
<proteinExistence type="predicted"/>
<name>A0A1F5E6L8_9BACT</name>
<dbReference type="AlphaFoldDB" id="A0A1F5E6L8"/>
<gene>
    <name evidence="1" type="ORF">A2160_05370</name>
</gene>
<evidence type="ECO:0000313" key="2">
    <source>
        <dbReference type="Proteomes" id="UP000177006"/>
    </source>
</evidence>
<sequence>MRADIVVDDGKITIEGLIISKKRGDGYMVVDLASGEVIAFKMPTVLGENLPEDAKCRPTYVGGQFLVLIESPNFPPGELSFRWL</sequence>
<accession>A0A1F5E6L8</accession>
<reference evidence="1 2" key="1">
    <citation type="journal article" date="2016" name="Nat. Commun.">
        <title>Thousands of microbial genomes shed light on interconnected biogeochemical processes in an aquifer system.</title>
        <authorList>
            <person name="Anantharaman K."/>
            <person name="Brown C.T."/>
            <person name="Hug L.A."/>
            <person name="Sharon I."/>
            <person name="Castelle C.J."/>
            <person name="Probst A.J."/>
            <person name="Thomas B.C."/>
            <person name="Singh A."/>
            <person name="Wilkins M.J."/>
            <person name="Karaoz U."/>
            <person name="Brodie E.L."/>
            <person name="Williams K.H."/>
            <person name="Hubbard S.S."/>
            <person name="Banfield J.F."/>
        </authorList>
    </citation>
    <scope>NUCLEOTIDE SEQUENCE [LARGE SCALE GENOMIC DNA]</scope>
</reference>